<dbReference type="EMBL" id="JBHSIM010000024">
    <property type="protein sequence ID" value="MFC4833240.1"/>
    <property type="molecule type" value="Genomic_DNA"/>
</dbReference>
<keyword evidence="2" id="KW-0808">Transferase</keyword>
<dbReference type="InterPro" id="IPR016039">
    <property type="entry name" value="Thiolase-like"/>
</dbReference>
<dbReference type="Gene3D" id="3.40.47.10">
    <property type="match status" value="1"/>
</dbReference>
<gene>
    <name evidence="4" type="ORF">ACFPEL_12565</name>
</gene>
<protein>
    <recommendedName>
        <fullName evidence="6">Acetyl-CoA C-acetyltransferase</fullName>
    </recommendedName>
</protein>
<accession>A0ABV9RLL1</accession>
<dbReference type="PANTHER" id="PTHR18919:SF139">
    <property type="entry name" value="THIOLASE-LIKE PROTEIN TYPE 1 ADDITIONAL C-TERMINAL DOMAIN-CONTAINING PROTEIN"/>
    <property type="match status" value="1"/>
</dbReference>
<evidence type="ECO:0008006" key="6">
    <source>
        <dbReference type="Google" id="ProtNLM"/>
    </source>
</evidence>
<evidence type="ECO:0000313" key="5">
    <source>
        <dbReference type="Proteomes" id="UP001595909"/>
    </source>
</evidence>
<proteinExistence type="inferred from homology"/>
<dbReference type="RefSeq" id="WP_274192347.1">
    <property type="nucleotide sequence ID" value="NZ_BAABHN010000024.1"/>
</dbReference>
<organism evidence="4 5">
    <name type="scientific">Actinomycetospora chibensis</name>
    <dbReference type="NCBI Taxonomy" id="663606"/>
    <lineage>
        <taxon>Bacteria</taxon>
        <taxon>Bacillati</taxon>
        <taxon>Actinomycetota</taxon>
        <taxon>Actinomycetes</taxon>
        <taxon>Pseudonocardiales</taxon>
        <taxon>Pseudonocardiaceae</taxon>
        <taxon>Actinomycetospora</taxon>
    </lineage>
</organism>
<reference evidence="5" key="1">
    <citation type="journal article" date="2019" name="Int. J. Syst. Evol. Microbiol.">
        <title>The Global Catalogue of Microorganisms (GCM) 10K type strain sequencing project: providing services to taxonomists for standard genome sequencing and annotation.</title>
        <authorList>
            <consortium name="The Broad Institute Genomics Platform"/>
            <consortium name="The Broad Institute Genome Sequencing Center for Infectious Disease"/>
            <person name="Wu L."/>
            <person name="Ma J."/>
        </authorList>
    </citation>
    <scope>NUCLEOTIDE SEQUENCE [LARGE SCALE GENOMIC DNA]</scope>
    <source>
        <strain evidence="5">CCUG 50347</strain>
    </source>
</reference>
<dbReference type="Gene3D" id="2.40.50.840">
    <property type="match status" value="1"/>
</dbReference>
<sequence>MTTPVLVGVGSASQRCDDPREAAEPLELMQRALDAAAGEVPGFRDHLDRIAVPHGRWSYGDPGRLLAPRATSVLAEVGVLQHTLIADAAELIARGEIGAAAVVGGEAGHRLARAARAGIEVADTPHDGKPDVHLAAADELIHPVEKRAGLNRAANAYAVLESAFAHRHGLTPAQTRDRIAALYARFSEVAAANPDAWRPKPVDAASIREPSEKNPMLAFPYTRAHVSSWSVDQAGALLLCSTEVADELGVPPGQRVYPVVDAESNAMVAVSARDELGDSPGARAVSRAVLEHAGIGPVDLDLVDLYSCFPVAVEMFAEALGLRDDRDLTVTGGMNRGGGPFNNYVLQATVTLARQLRARGGFGLVSGVSGLMTKQAATIWSSAEPARPYSRRDVSPDLVAREVVDDHTGPATVVGHTVLHIPKRPIRAVAVLDLPDGRRTVARNESPEITAGMAAEDWCGRRVEVSRGEFRPSG</sequence>
<comment type="caution">
    <text evidence="4">The sequence shown here is derived from an EMBL/GenBank/DDBJ whole genome shotgun (WGS) entry which is preliminary data.</text>
</comment>
<comment type="similarity">
    <text evidence="1">Belongs to the thiolase-like superfamily. Thiolase family.</text>
</comment>
<evidence type="ECO:0000313" key="4">
    <source>
        <dbReference type="EMBL" id="MFC4833240.1"/>
    </source>
</evidence>
<evidence type="ECO:0000256" key="2">
    <source>
        <dbReference type="ARBA" id="ARBA00022679"/>
    </source>
</evidence>
<name>A0ABV9RLL1_9PSEU</name>
<keyword evidence="5" id="KW-1185">Reference proteome</keyword>
<dbReference type="Proteomes" id="UP001595909">
    <property type="component" value="Unassembled WGS sequence"/>
</dbReference>
<dbReference type="SUPFAM" id="SSF53901">
    <property type="entry name" value="Thiolase-like"/>
    <property type="match status" value="1"/>
</dbReference>
<keyword evidence="3" id="KW-0012">Acyltransferase</keyword>
<dbReference type="PANTHER" id="PTHR18919">
    <property type="entry name" value="ACETYL-COA C-ACYLTRANSFERASE"/>
    <property type="match status" value="1"/>
</dbReference>
<evidence type="ECO:0000256" key="3">
    <source>
        <dbReference type="ARBA" id="ARBA00023315"/>
    </source>
</evidence>
<evidence type="ECO:0000256" key="1">
    <source>
        <dbReference type="ARBA" id="ARBA00010982"/>
    </source>
</evidence>